<feature type="compositionally biased region" description="Polar residues" evidence="1">
    <location>
        <begin position="245"/>
        <end position="267"/>
    </location>
</feature>
<feature type="compositionally biased region" description="Polar residues" evidence="1">
    <location>
        <begin position="160"/>
        <end position="178"/>
    </location>
</feature>
<feature type="compositionally biased region" description="Basic and acidic residues" evidence="1">
    <location>
        <begin position="59"/>
        <end position="73"/>
    </location>
</feature>
<keyword evidence="3" id="KW-1185">Reference proteome</keyword>
<feature type="region of interest" description="Disordered" evidence="1">
    <location>
        <begin position="41"/>
        <end position="86"/>
    </location>
</feature>
<sequence>MPINFKGASNFTITGGNFGNIKGDIYTVHIPQPLGYEQVDLSSLSSSRSRRATPARSSRRPETKKSRSQHYVEDTGPPLLLPPPEPTVSALVAVPATATAAPPGPTTQFPAVTFSPLADLDIQEDEDGNGSDSSGTSGYDGYFTPRSDTEGDLEGESDRSSTIAMSPVTHIQSGTVTSLPPPIHYSQRHRHSGNQSQTRTSLRGIGRTVSESTSPCHNYGSGPSPDTIPLHPRGPRSFTVPLPTLDSSTQQQVRDSNSHHTPTTSGHFNREMSHGGSSRSTAQPVRYRNQADCAYYKGFDNVGKKVP</sequence>
<protein>
    <submittedName>
        <fullName evidence="2">Uncharacterized protein</fullName>
    </submittedName>
</protein>
<evidence type="ECO:0000313" key="2">
    <source>
        <dbReference type="EMBL" id="KAF9444158.1"/>
    </source>
</evidence>
<evidence type="ECO:0000256" key="1">
    <source>
        <dbReference type="SAM" id="MobiDB-lite"/>
    </source>
</evidence>
<proteinExistence type="predicted"/>
<reference evidence="2" key="1">
    <citation type="submission" date="2020-11" db="EMBL/GenBank/DDBJ databases">
        <authorList>
            <consortium name="DOE Joint Genome Institute"/>
            <person name="Ahrendt S."/>
            <person name="Riley R."/>
            <person name="Andreopoulos W."/>
            <person name="Labutti K."/>
            <person name="Pangilinan J."/>
            <person name="Ruiz-Duenas F.J."/>
            <person name="Barrasa J.M."/>
            <person name="Sanchez-Garcia M."/>
            <person name="Camarero S."/>
            <person name="Miyauchi S."/>
            <person name="Serrano A."/>
            <person name="Linde D."/>
            <person name="Babiker R."/>
            <person name="Drula E."/>
            <person name="Ayuso-Fernandez I."/>
            <person name="Pacheco R."/>
            <person name="Padilla G."/>
            <person name="Ferreira P."/>
            <person name="Barriuso J."/>
            <person name="Kellner H."/>
            <person name="Castanera R."/>
            <person name="Alfaro M."/>
            <person name="Ramirez L."/>
            <person name="Pisabarro A.G."/>
            <person name="Kuo A."/>
            <person name="Tritt A."/>
            <person name="Lipzen A."/>
            <person name="He G."/>
            <person name="Yan M."/>
            <person name="Ng V."/>
            <person name="Cullen D."/>
            <person name="Martin F."/>
            <person name="Rosso M.-N."/>
            <person name="Henrissat B."/>
            <person name="Hibbett D."/>
            <person name="Martinez A.T."/>
            <person name="Grigoriev I.V."/>
        </authorList>
    </citation>
    <scope>NUCLEOTIDE SEQUENCE</scope>
    <source>
        <strain evidence="2">MF-IS2</strain>
    </source>
</reference>
<name>A0A9P6C092_9AGAR</name>
<gene>
    <name evidence="2" type="ORF">P691DRAFT_778442</name>
</gene>
<evidence type="ECO:0000313" key="3">
    <source>
        <dbReference type="Proteomes" id="UP000807342"/>
    </source>
</evidence>
<feature type="region of interest" description="Disordered" evidence="1">
    <location>
        <begin position="122"/>
        <end position="286"/>
    </location>
</feature>
<dbReference type="Proteomes" id="UP000807342">
    <property type="component" value="Unassembled WGS sequence"/>
</dbReference>
<dbReference type="EMBL" id="MU151398">
    <property type="protein sequence ID" value="KAF9444158.1"/>
    <property type="molecule type" value="Genomic_DNA"/>
</dbReference>
<comment type="caution">
    <text evidence="2">The sequence shown here is derived from an EMBL/GenBank/DDBJ whole genome shotgun (WGS) entry which is preliminary data.</text>
</comment>
<accession>A0A9P6C092</accession>
<organism evidence="2 3">
    <name type="scientific">Macrolepiota fuliginosa MF-IS2</name>
    <dbReference type="NCBI Taxonomy" id="1400762"/>
    <lineage>
        <taxon>Eukaryota</taxon>
        <taxon>Fungi</taxon>
        <taxon>Dikarya</taxon>
        <taxon>Basidiomycota</taxon>
        <taxon>Agaricomycotina</taxon>
        <taxon>Agaricomycetes</taxon>
        <taxon>Agaricomycetidae</taxon>
        <taxon>Agaricales</taxon>
        <taxon>Agaricineae</taxon>
        <taxon>Agaricaceae</taxon>
        <taxon>Macrolepiota</taxon>
    </lineage>
</organism>
<dbReference type="AlphaFoldDB" id="A0A9P6C092"/>
<feature type="compositionally biased region" description="Low complexity" evidence="1">
    <location>
        <begin position="130"/>
        <end position="141"/>
    </location>
</feature>